<name>A0A2P2QUH4_RHIMU</name>
<dbReference type="AlphaFoldDB" id="A0A2P2QUH4"/>
<dbReference type="EMBL" id="GGEC01090121">
    <property type="protein sequence ID" value="MBX70605.1"/>
    <property type="molecule type" value="Transcribed_RNA"/>
</dbReference>
<accession>A0A2P2QUH4</accession>
<reference evidence="1" key="1">
    <citation type="submission" date="2018-02" db="EMBL/GenBank/DDBJ databases">
        <title>Rhizophora mucronata_Transcriptome.</title>
        <authorList>
            <person name="Meera S.P."/>
            <person name="Sreeshan A."/>
            <person name="Augustine A."/>
        </authorList>
    </citation>
    <scope>NUCLEOTIDE SEQUENCE</scope>
    <source>
        <tissue evidence="1">Leaf</tissue>
    </source>
</reference>
<evidence type="ECO:0000313" key="1">
    <source>
        <dbReference type="EMBL" id="MBX70605.1"/>
    </source>
</evidence>
<protein>
    <submittedName>
        <fullName evidence="1">Uncharacterized protein</fullName>
    </submittedName>
</protein>
<sequence length="29" mass="3424">MIEVLCLTCLHVYKSTFCILLAKVYEVYK</sequence>
<organism evidence="1">
    <name type="scientific">Rhizophora mucronata</name>
    <name type="common">Asiatic mangrove</name>
    <dbReference type="NCBI Taxonomy" id="61149"/>
    <lineage>
        <taxon>Eukaryota</taxon>
        <taxon>Viridiplantae</taxon>
        <taxon>Streptophyta</taxon>
        <taxon>Embryophyta</taxon>
        <taxon>Tracheophyta</taxon>
        <taxon>Spermatophyta</taxon>
        <taxon>Magnoliopsida</taxon>
        <taxon>eudicotyledons</taxon>
        <taxon>Gunneridae</taxon>
        <taxon>Pentapetalae</taxon>
        <taxon>rosids</taxon>
        <taxon>fabids</taxon>
        <taxon>Malpighiales</taxon>
        <taxon>Rhizophoraceae</taxon>
        <taxon>Rhizophora</taxon>
    </lineage>
</organism>
<proteinExistence type="predicted"/>